<dbReference type="Pfam" id="PF16286">
    <property type="entry name" value="DUF4932"/>
    <property type="match status" value="1"/>
</dbReference>
<evidence type="ECO:0000313" key="2">
    <source>
        <dbReference type="EMBL" id="SHK21193.1"/>
    </source>
</evidence>
<evidence type="ECO:0000313" key="3">
    <source>
        <dbReference type="Proteomes" id="UP000184031"/>
    </source>
</evidence>
<evidence type="ECO:0000313" key="4">
    <source>
        <dbReference type="Proteomes" id="UP000198940"/>
    </source>
</evidence>
<keyword evidence="4" id="KW-1185">Reference proteome</keyword>
<dbReference type="EMBL" id="FOKU01000001">
    <property type="protein sequence ID" value="SFB71544.1"/>
    <property type="molecule type" value="Genomic_DNA"/>
</dbReference>
<dbReference type="EMBL" id="FRAT01000001">
    <property type="protein sequence ID" value="SHK21193.1"/>
    <property type="molecule type" value="Genomic_DNA"/>
</dbReference>
<evidence type="ECO:0008006" key="5">
    <source>
        <dbReference type="Google" id="ProtNLM"/>
    </source>
</evidence>
<gene>
    <name evidence="1" type="ORF">SAMN04487891_101642</name>
    <name evidence="2" type="ORF">SAMN05216293_0651</name>
</gene>
<organism evidence="2 3">
    <name type="scientific">Flagellimonas taeanensis</name>
    <dbReference type="NCBI Taxonomy" id="1005926"/>
    <lineage>
        <taxon>Bacteria</taxon>
        <taxon>Pseudomonadati</taxon>
        <taxon>Bacteroidota</taxon>
        <taxon>Flavobacteriia</taxon>
        <taxon>Flavobacteriales</taxon>
        <taxon>Flavobacteriaceae</taxon>
        <taxon>Flagellimonas</taxon>
    </lineage>
</organism>
<dbReference type="Proteomes" id="UP000184031">
    <property type="component" value="Unassembled WGS sequence"/>
</dbReference>
<reference evidence="2 3" key="1">
    <citation type="submission" date="2016-11" db="EMBL/GenBank/DDBJ databases">
        <authorList>
            <person name="Varghese N."/>
            <person name="Submissions S."/>
        </authorList>
    </citation>
    <scope>NUCLEOTIDE SEQUENCE [LARGE SCALE GENOMIC DNA]</scope>
    <source>
        <strain evidence="2 3">CGMCC 1.12174</strain>
        <strain evidence="1 4">DSM 26351</strain>
    </source>
</reference>
<dbReference type="RefSeq" id="WP_072876740.1">
    <property type="nucleotide sequence ID" value="NZ_FOKU01000001.1"/>
</dbReference>
<evidence type="ECO:0000313" key="1">
    <source>
        <dbReference type="EMBL" id="SFB71544.1"/>
    </source>
</evidence>
<sequence length="351" mass="40341">MKALVSIYMFSFVLTCQAQVSDLEIHFLKNIEFLGYIIELGDPSNNDPNHAISKLIHQYPENSSKKSLEEIFSMGADIDYDVFISLMHSLPDLPLDPSYQVPAQQATDLGFKSDAELNFIRTLVQKVNTFYIESGFEKIWTDLKPYRDSTLLQLTEFAPYDSVIKEVEFFYGSSFPKYEIVPSLTIWSGPGWGGTNAEGNTARFTLGPIRFTLGPIEKDYIFKMEGFQSLAIHEFGHAFANQIVLQHDTELKETEALFLPIEPDMVPQGYSNWKTCIVEHFVRAGEVIVLEQLKNSSRSEALLQEYRDNRKFIYLDFIVQKLKEYRVANKLGYKKSVKAILLDLHDYYLKD</sequence>
<dbReference type="InterPro" id="IPR032560">
    <property type="entry name" value="DUF4932"/>
</dbReference>
<accession>A0A1M6QM92</accession>
<dbReference type="OrthoDB" id="6402335at2"/>
<proteinExistence type="predicted"/>
<comment type="caution">
    <text evidence="2">The sequence shown here is derived from an EMBL/GenBank/DDBJ whole genome shotgun (WGS) entry which is preliminary data.</text>
</comment>
<protein>
    <recommendedName>
        <fullName evidence="5">DUF4932 domain-containing protein</fullName>
    </recommendedName>
</protein>
<name>A0A1M6QM92_9FLAO</name>
<dbReference type="Proteomes" id="UP000198940">
    <property type="component" value="Unassembled WGS sequence"/>
</dbReference>
<dbReference type="AlphaFoldDB" id="A0A1M6QM92"/>